<evidence type="ECO:0000256" key="12">
    <source>
        <dbReference type="SAM" id="MobiDB-lite"/>
    </source>
</evidence>
<dbReference type="InterPro" id="IPR001932">
    <property type="entry name" value="PPM-type_phosphatase-like_dom"/>
</dbReference>
<dbReference type="InterPro" id="IPR015655">
    <property type="entry name" value="PP2C"/>
</dbReference>
<evidence type="ECO:0000313" key="16">
    <source>
        <dbReference type="Proteomes" id="UP000824189"/>
    </source>
</evidence>
<dbReference type="GO" id="GO:0004722">
    <property type="term" value="F:protein serine/threonine phosphatase activity"/>
    <property type="evidence" value="ECO:0007669"/>
    <property type="project" value="UniProtKB-EC"/>
</dbReference>
<reference evidence="15" key="1">
    <citation type="journal article" date="2021" name="PeerJ">
        <title>Extensive microbial diversity within the chicken gut microbiome revealed by metagenomics and culture.</title>
        <authorList>
            <person name="Gilroy R."/>
            <person name="Ravi A."/>
            <person name="Getino M."/>
            <person name="Pursley I."/>
            <person name="Horton D.L."/>
            <person name="Alikhan N.F."/>
            <person name="Baker D."/>
            <person name="Gharbi K."/>
            <person name="Hall N."/>
            <person name="Watson M."/>
            <person name="Adriaenssens E.M."/>
            <person name="Foster-Nyarko E."/>
            <person name="Jarju S."/>
            <person name="Secka A."/>
            <person name="Antonio M."/>
            <person name="Oren A."/>
            <person name="Chaudhuri R.R."/>
            <person name="La Ragione R."/>
            <person name="Hildebrand F."/>
            <person name="Pallen M.J."/>
        </authorList>
    </citation>
    <scope>NUCLEOTIDE SEQUENCE</scope>
    <source>
        <strain evidence="15">4376</strain>
    </source>
</reference>
<dbReference type="SUPFAM" id="SSF81606">
    <property type="entry name" value="PP2C-like"/>
    <property type="match status" value="1"/>
</dbReference>
<evidence type="ECO:0000256" key="11">
    <source>
        <dbReference type="ARBA" id="ARBA00079123"/>
    </source>
</evidence>
<sequence>MTFTLNYSACSDKGLVRGNNEDSAYAGPRLLALADGMGGHAAGEIASQFLINALSPLDTALIDDPAQRERLVTLLATATDEGNQAIAAHVDEHPNLEGMGCTLTAMLFRGTEVGICHIGDSRGYLLRGGELTQVTKDDTFVQSLVDEGKLDPADVSSHPQRSLILKALTGRPVEPTLYTNTVQEGDRLLLCSDGLSDPVSYDTIREVLSTGTPDKAARKLVEMALRGGGPDNVTVVVADVVAQDADVQLPTGPVLAGAVGNQAEEFPRPNSSAARAAAIKGLSTTTRAPRVASSSGDAPAAPATSGQSGAGGEGAGGRGGVATKEKKSRKGVWITLSILVVALLAAGIGGGVVYNRLKDTYYLAEQGGQIVVENGTEGSILGVSLHQTFEKACLDRSGTLTLVDPDAANAGEGGDCVAFGTSDLNPAARGAFEDLPDGDYAAVKGQLERLAEQALPACVTRVPAGGSGSSSAKPSTSARPSESASPSASARPSESSSASSSAPANPEDLTTPGVSCREVE</sequence>
<dbReference type="PROSITE" id="PS51746">
    <property type="entry name" value="PPM_2"/>
    <property type="match status" value="1"/>
</dbReference>
<accession>A0A9D1RWB7</accession>
<dbReference type="EMBL" id="DXFZ01000033">
    <property type="protein sequence ID" value="HIW95374.1"/>
    <property type="molecule type" value="Genomic_DNA"/>
</dbReference>
<keyword evidence="5" id="KW-0904">Protein phosphatase</keyword>
<name>A0A9D1RWB7_9CORY</name>
<evidence type="ECO:0000313" key="15">
    <source>
        <dbReference type="EMBL" id="HIW95374.1"/>
    </source>
</evidence>
<evidence type="ECO:0000256" key="3">
    <source>
        <dbReference type="ARBA" id="ARBA00022723"/>
    </source>
</evidence>
<comment type="catalytic activity">
    <reaction evidence="8">
        <text>O-phospho-L-threonyl-[protein] + H2O = L-threonyl-[protein] + phosphate</text>
        <dbReference type="Rhea" id="RHEA:47004"/>
        <dbReference type="Rhea" id="RHEA-COMP:11060"/>
        <dbReference type="Rhea" id="RHEA-COMP:11605"/>
        <dbReference type="ChEBI" id="CHEBI:15377"/>
        <dbReference type="ChEBI" id="CHEBI:30013"/>
        <dbReference type="ChEBI" id="CHEBI:43474"/>
        <dbReference type="ChEBI" id="CHEBI:61977"/>
        <dbReference type="EC" id="3.1.3.16"/>
    </reaction>
</comment>
<dbReference type="InterPro" id="IPR036457">
    <property type="entry name" value="PPM-type-like_dom_sf"/>
</dbReference>
<dbReference type="CDD" id="cd00143">
    <property type="entry name" value="PP2Cc"/>
    <property type="match status" value="1"/>
</dbReference>
<evidence type="ECO:0000256" key="8">
    <source>
        <dbReference type="ARBA" id="ARBA00048336"/>
    </source>
</evidence>
<feature type="transmembrane region" description="Helical" evidence="13">
    <location>
        <begin position="332"/>
        <end position="354"/>
    </location>
</feature>
<dbReference type="GO" id="GO:0046872">
    <property type="term" value="F:metal ion binding"/>
    <property type="evidence" value="ECO:0007669"/>
    <property type="project" value="UniProtKB-KW"/>
</dbReference>
<keyword evidence="13" id="KW-0812">Transmembrane</keyword>
<reference evidence="15" key="2">
    <citation type="submission" date="2021-04" db="EMBL/GenBank/DDBJ databases">
        <authorList>
            <person name="Gilroy R."/>
        </authorList>
    </citation>
    <scope>NUCLEOTIDE SEQUENCE</scope>
    <source>
        <strain evidence="15">4376</strain>
    </source>
</reference>
<comment type="cofactor">
    <cofactor evidence="1">
        <name>Mn(2+)</name>
        <dbReference type="ChEBI" id="CHEBI:29035"/>
    </cofactor>
</comment>
<organism evidence="15 16">
    <name type="scientific">Candidatus Corynebacterium gallistercoris</name>
    <dbReference type="NCBI Taxonomy" id="2838530"/>
    <lineage>
        <taxon>Bacteria</taxon>
        <taxon>Bacillati</taxon>
        <taxon>Actinomycetota</taxon>
        <taxon>Actinomycetes</taxon>
        <taxon>Mycobacteriales</taxon>
        <taxon>Corynebacteriaceae</taxon>
        <taxon>Corynebacterium</taxon>
    </lineage>
</organism>
<evidence type="ECO:0000256" key="2">
    <source>
        <dbReference type="ARBA" id="ARBA00013081"/>
    </source>
</evidence>
<evidence type="ECO:0000256" key="9">
    <source>
        <dbReference type="ARBA" id="ARBA00071184"/>
    </source>
</evidence>
<feature type="region of interest" description="Disordered" evidence="12">
    <location>
        <begin position="284"/>
        <end position="323"/>
    </location>
</feature>
<gene>
    <name evidence="15" type="ORF">H9867_02625</name>
</gene>
<keyword evidence="3" id="KW-0479">Metal-binding</keyword>
<dbReference type="SMART" id="SM00332">
    <property type="entry name" value="PP2Cc"/>
    <property type="match status" value="1"/>
</dbReference>
<feature type="compositionally biased region" description="Low complexity" evidence="12">
    <location>
        <begin position="292"/>
        <end position="307"/>
    </location>
</feature>
<evidence type="ECO:0000256" key="1">
    <source>
        <dbReference type="ARBA" id="ARBA00001936"/>
    </source>
</evidence>
<dbReference type="EC" id="3.1.3.16" evidence="2"/>
<feature type="compositionally biased region" description="Gly residues" evidence="12">
    <location>
        <begin position="308"/>
        <end position="320"/>
    </location>
</feature>
<evidence type="ECO:0000256" key="13">
    <source>
        <dbReference type="SAM" id="Phobius"/>
    </source>
</evidence>
<evidence type="ECO:0000256" key="7">
    <source>
        <dbReference type="ARBA" id="ARBA00047761"/>
    </source>
</evidence>
<dbReference type="Pfam" id="PF13672">
    <property type="entry name" value="PP2C_2"/>
    <property type="match status" value="1"/>
</dbReference>
<feature type="compositionally biased region" description="Low complexity" evidence="12">
    <location>
        <begin position="469"/>
        <end position="504"/>
    </location>
</feature>
<dbReference type="AlphaFoldDB" id="A0A9D1RWB7"/>
<keyword evidence="13" id="KW-1133">Transmembrane helix</keyword>
<dbReference type="SMART" id="SM00331">
    <property type="entry name" value="PP2C_SIG"/>
    <property type="match status" value="1"/>
</dbReference>
<evidence type="ECO:0000256" key="6">
    <source>
        <dbReference type="ARBA" id="ARBA00023211"/>
    </source>
</evidence>
<evidence type="ECO:0000256" key="4">
    <source>
        <dbReference type="ARBA" id="ARBA00022801"/>
    </source>
</evidence>
<dbReference type="Proteomes" id="UP000824189">
    <property type="component" value="Unassembled WGS sequence"/>
</dbReference>
<keyword evidence="4" id="KW-0378">Hydrolase</keyword>
<feature type="domain" description="PPM-type phosphatase" evidence="14">
    <location>
        <begin position="6"/>
        <end position="240"/>
    </location>
</feature>
<dbReference type="PANTHER" id="PTHR47992">
    <property type="entry name" value="PROTEIN PHOSPHATASE"/>
    <property type="match status" value="1"/>
</dbReference>
<evidence type="ECO:0000256" key="10">
    <source>
        <dbReference type="ARBA" id="ARBA00077741"/>
    </source>
</evidence>
<dbReference type="Gene3D" id="3.60.40.10">
    <property type="entry name" value="PPM-type phosphatase domain"/>
    <property type="match status" value="1"/>
</dbReference>
<keyword evidence="13" id="KW-0472">Membrane</keyword>
<dbReference type="FunFam" id="3.60.40.10:FF:000002">
    <property type="entry name" value="Serine/threonine phosphatase stp"/>
    <property type="match status" value="1"/>
</dbReference>
<comment type="caution">
    <text evidence="15">The sequence shown here is derived from an EMBL/GenBank/DDBJ whole genome shotgun (WGS) entry which is preliminary data.</text>
</comment>
<protein>
    <recommendedName>
        <fullName evidence="9">Serine/threonine protein phosphatase PstP</fullName>
        <ecNumber evidence="2">3.1.3.16</ecNumber>
    </recommendedName>
    <alternativeName>
        <fullName evidence="11">Mycobacterial Ser/Thr phosphatase</fullName>
    </alternativeName>
    <alternativeName>
        <fullName evidence="10">PP2C-family Ser/Thr phosphatase</fullName>
    </alternativeName>
</protein>
<evidence type="ECO:0000259" key="14">
    <source>
        <dbReference type="PROSITE" id="PS51746"/>
    </source>
</evidence>
<evidence type="ECO:0000256" key="5">
    <source>
        <dbReference type="ARBA" id="ARBA00022912"/>
    </source>
</evidence>
<feature type="region of interest" description="Disordered" evidence="12">
    <location>
        <begin position="462"/>
        <end position="520"/>
    </location>
</feature>
<comment type="catalytic activity">
    <reaction evidence="7">
        <text>O-phospho-L-seryl-[protein] + H2O = L-seryl-[protein] + phosphate</text>
        <dbReference type="Rhea" id="RHEA:20629"/>
        <dbReference type="Rhea" id="RHEA-COMP:9863"/>
        <dbReference type="Rhea" id="RHEA-COMP:11604"/>
        <dbReference type="ChEBI" id="CHEBI:15377"/>
        <dbReference type="ChEBI" id="CHEBI:29999"/>
        <dbReference type="ChEBI" id="CHEBI:43474"/>
        <dbReference type="ChEBI" id="CHEBI:83421"/>
        <dbReference type="EC" id="3.1.3.16"/>
    </reaction>
</comment>
<proteinExistence type="predicted"/>
<keyword evidence="6" id="KW-0464">Manganese</keyword>